<keyword evidence="3" id="KW-1185">Reference proteome</keyword>
<dbReference type="EMBL" id="GL833523">
    <property type="protein sequence ID" value="EGB02442.1"/>
    <property type="molecule type" value="Genomic_DNA"/>
</dbReference>
<dbReference type="PANTHER" id="PTHR33604:SF3">
    <property type="entry name" value="OSJNBA0004B13.7 PROTEIN"/>
    <property type="match status" value="1"/>
</dbReference>
<evidence type="ECO:0000256" key="1">
    <source>
        <dbReference type="SAM" id="SignalP"/>
    </source>
</evidence>
<feature type="signal peptide" evidence="1">
    <location>
        <begin position="1"/>
        <end position="25"/>
    </location>
</feature>
<name>F0YR17_AURAN</name>
<gene>
    <name evidence="2" type="ORF">AURANDRAFT_68877</name>
</gene>
<sequence>MRFIRFSLNSHRSFFFFALLPVGLAAELRQLTVKVLAQKRTESLSRLLSSLEAASYPETAKIDVEIHVDQVARSGGWLFGRSASADERKQRRAVIALARIWAGTRWDRGEARVFPSREQRGVRGMWLACSDPGLFGEEFTRVVILEDDIELSPAWRVAGAAHVWRVHRPPSPHPRRFEYLSSAHDAYATSGDFAGISLQ</sequence>
<protein>
    <recommendedName>
        <fullName evidence="4">Glycosyl transferase 64 domain-containing protein</fullName>
    </recommendedName>
</protein>
<feature type="non-terminal residue" evidence="2">
    <location>
        <position position="199"/>
    </location>
</feature>
<evidence type="ECO:0000313" key="2">
    <source>
        <dbReference type="EMBL" id="EGB02442.1"/>
    </source>
</evidence>
<dbReference type="Proteomes" id="UP000002729">
    <property type="component" value="Unassembled WGS sequence"/>
</dbReference>
<reference evidence="2 3" key="1">
    <citation type="journal article" date="2011" name="Proc. Natl. Acad. Sci. U.S.A.">
        <title>Niche of harmful alga Aureococcus anophagefferens revealed through ecogenomics.</title>
        <authorList>
            <person name="Gobler C.J."/>
            <person name="Berry D.L."/>
            <person name="Dyhrman S.T."/>
            <person name="Wilhelm S.W."/>
            <person name="Salamov A."/>
            <person name="Lobanov A.V."/>
            <person name="Zhang Y."/>
            <person name="Collier J.L."/>
            <person name="Wurch L.L."/>
            <person name="Kustka A.B."/>
            <person name="Dill B.D."/>
            <person name="Shah M."/>
            <person name="VerBerkmoes N.C."/>
            <person name="Kuo A."/>
            <person name="Terry A."/>
            <person name="Pangilinan J."/>
            <person name="Lindquist E.A."/>
            <person name="Lucas S."/>
            <person name="Paulsen I.T."/>
            <person name="Hattenrath-Lehmann T.K."/>
            <person name="Talmage S.C."/>
            <person name="Walker E.A."/>
            <person name="Koch F."/>
            <person name="Burson A.M."/>
            <person name="Marcoval M.A."/>
            <person name="Tang Y.Z."/>
            <person name="Lecleir G.R."/>
            <person name="Coyne K.J."/>
            <person name="Berg G.M."/>
            <person name="Bertrand E.M."/>
            <person name="Saito M.A."/>
            <person name="Gladyshev V.N."/>
            <person name="Grigoriev I.V."/>
        </authorList>
    </citation>
    <scope>NUCLEOTIDE SEQUENCE [LARGE SCALE GENOMIC DNA]</scope>
    <source>
        <strain evidence="3">CCMP 1984</strain>
    </source>
</reference>
<proteinExistence type="predicted"/>
<dbReference type="AlphaFoldDB" id="F0YR17"/>
<feature type="chain" id="PRO_5003261235" description="Glycosyl transferase 64 domain-containing protein" evidence="1">
    <location>
        <begin position="26"/>
        <end position="199"/>
    </location>
</feature>
<keyword evidence="1" id="KW-0732">Signal</keyword>
<dbReference type="RefSeq" id="XP_009042860.1">
    <property type="nucleotide sequence ID" value="XM_009044612.1"/>
</dbReference>
<evidence type="ECO:0000313" key="3">
    <source>
        <dbReference type="Proteomes" id="UP000002729"/>
    </source>
</evidence>
<dbReference type="InParanoid" id="F0YR17"/>
<dbReference type="KEGG" id="aaf:AURANDRAFT_68877"/>
<accession>F0YR17</accession>
<dbReference type="GeneID" id="20227082"/>
<dbReference type="PANTHER" id="PTHR33604">
    <property type="entry name" value="OSJNBA0004B13.7 PROTEIN"/>
    <property type="match status" value="1"/>
</dbReference>
<evidence type="ECO:0008006" key="4">
    <source>
        <dbReference type="Google" id="ProtNLM"/>
    </source>
</evidence>
<organism evidence="3">
    <name type="scientific">Aureococcus anophagefferens</name>
    <name type="common">Harmful bloom alga</name>
    <dbReference type="NCBI Taxonomy" id="44056"/>
    <lineage>
        <taxon>Eukaryota</taxon>
        <taxon>Sar</taxon>
        <taxon>Stramenopiles</taxon>
        <taxon>Ochrophyta</taxon>
        <taxon>Pelagophyceae</taxon>
        <taxon>Pelagomonadales</taxon>
        <taxon>Pelagomonadaceae</taxon>
        <taxon>Aureococcus</taxon>
    </lineage>
</organism>